<dbReference type="EMBL" id="CP143791">
    <property type="protein sequence ID" value="WVN91109.1"/>
    <property type="molecule type" value="Genomic_DNA"/>
</dbReference>
<protein>
    <submittedName>
        <fullName evidence="2">Uncharacterized protein</fullName>
    </submittedName>
</protein>
<feature type="region of interest" description="Disordered" evidence="1">
    <location>
        <begin position="1"/>
        <end position="79"/>
    </location>
</feature>
<reference evidence="2" key="2">
    <citation type="journal article" date="2022" name="Elife">
        <title>Obligate sexual reproduction of a homothallic fungus closely related to the Cryptococcus pathogenic species complex.</title>
        <authorList>
            <person name="Passer A.R."/>
            <person name="Clancey S.A."/>
            <person name="Shea T."/>
            <person name="David-Palma M."/>
            <person name="Averette A.F."/>
            <person name="Boekhout T."/>
            <person name="Porcel B.M."/>
            <person name="Nowrousian M."/>
            <person name="Cuomo C.A."/>
            <person name="Sun S."/>
            <person name="Heitman J."/>
            <person name="Coelho M.A."/>
        </authorList>
    </citation>
    <scope>NUCLEOTIDE SEQUENCE</scope>
    <source>
        <strain evidence="2">CBS 7841</strain>
    </source>
</reference>
<feature type="compositionally biased region" description="Basic and acidic residues" evidence="1">
    <location>
        <begin position="117"/>
        <end position="128"/>
    </location>
</feature>
<proteinExistence type="predicted"/>
<evidence type="ECO:0000256" key="1">
    <source>
        <dbReference type="SAM" id="MobiDB-lite"/>
    </source>
</evidence>
<name>A0A1E3IJ57_9TREE</name>
<dbReference type="Proteomes" id="UP000094043">
    <property type="component" value="Chromosome 8"/>
</dbReference>
<feature type="region of interest" description="Disordered" evidence="1">
    <location>
        <begin position="100"/>
        <end position="203"/>
    </location>
</feature>
<feature type="compositionally biased region" description="Polar residues" evidence="1">
    <location>
        <begin position="184"/>
        <end position="193"/>
    </location>
</feature>
<reference evidence="2" key="3">
    <citation type="submission" date="2024-01" db="EMBL/GenBank/DDBJ databases">
        <authorList>
            <person name="Coelho M.A."/>
            <person name="David-Palma M."/>
            <person name="Shea T."/>
            <person name="Sun S."/>
            <person name="Cuomo C.A."/>
            <person name="Heitman J."/>
        </authorList>
    </citation>
    <scope>NUCLEOTIDE SEQUENCE</scope>
    <source>
        <strain evidence="2">CBS 7841</strain>
    </source>
</reference>
<dbReference type="VEuPathDB" id="FungiDB:L203_02640"/>
<evidence type="ECO:0000313" key="3">
    <source>
        <dbReference type="Proteomes" id="UP000094043"/>
    </source>
</evidence>
<accession>A0A1E3IJ57</accession>
<sequence length="203" mass="22722">MSGHDDPCRNVSSASSKRSPHPIVFEKQTGYASPYSPRPSQRSQPQQSRPPDDLGKSSIASHPSNVPMNQSGVYGMRNTDLDEQSWQSFEEEQRWQAFLEKKQKNARDAQRRRRKRIRDEEDAKRRAELGQPLATSSTATLDPNTSCYVPPSDQSTHTGSDGPSQSTSQRRDHFSGQLPPFSDFLSTVSNPNANLPEPPGRKE</sequence>
<feature type="compositionally biased region" description="Polar residues" evidence="1">
    <location>
        <begin position="58"/>
        <end position="72"/>
    </location>
</feature>
<dbReference type="KEGG" id="cdep:91090567"/>
<evidence type="ECO:0000313" key="2">
    <source>
        <dbReference type="EMBL" id="WVN91109.1"/>
    </source>
</evidence>
<dbReference type="AlphaFoldDB" id="A0A1E3IJ57"/>
<reference evidence="2" key="1">
    <citation type="submission" date="2016-06" db="EMBL/GenBank/DDBJ databases">
        <authorList>
            <person name="Cuomo C."/>
            <person name="Litvintseva A."/>
            <person name="Heitman J."/>
            <person name="Chen Y."/>
            <person name="Sun S."/>
            <person name="Springer D."/>
            <person name="Dromer F."/>
            <person name="Young S."/>
            <person name="Zeng Q."/>
            <person name="Chapman S."/>
            <person name="Gujja S."/>
            <person name="Saif S."/>
            <person name="Birren B."/>
        </authorList>
    </citation>
    <scope>NUCLEOTIDE SEQUENCE</scope>
    <source>
        <strain evidence="2">CBS 7841</strain>
    </source>
</reference>
<organism evidence="2 3">
    <name type="scientific">Cryptococcus depauperatus CBS 7841</name>
    <dbReference type="NCBI Taxonomy" id="1295531"/>
    <lineage>
        <taxon>Eukaryota</taxon>
        <taxon>Fungi</taxon>
        <taxon>Dikarya</taxon>
        <taxon>Basidiomycota</taxon>
        <taxon>Agaricomycotina</taxon>
        <taxon>Tremellomycetes</taxon>
        <taxon>Tremellales</taxon>
        <taxon>Cryptococcaceae</taxon>
        <taxon>Cryptococcus</taxon>
    </lineage>
</organism>
<feature type="compositionally biased region" description="Low complexity" evidence="1">
    <location>
        <begin position="33"/>
        <end position="49"/>
    </location>
</feature>
<dbReference type="GeneID" id="91090567"/>
<gene>
    <name evidence="2" type="ORF">L203_106359</name>
</gene>
<dbReference type="RefSeq" id="XP_066071809.1">
    <property type="nucleotide sequence ID" value="XM_066215712.1"/>
</dbReference>
<keyword evidence="3" id="KW-1185">Reference proteome</keyword>
<feature type="compositionally biased region" description="Polar residues" evidence="1">
    <location>
        <begin position="133"/>
        <end position="168"/>
    </location>
</feature>
<feature type="compositionally biased region" description="Basic and acidic residues" evidence="1">
    <location>
        <begin position="100"/>
        <end position="109"/>
    </location>
</feature>